<dbReference type="VEuPathDB" id="GiardiaDB:GMRT_14545"/>
<keyword evidence="5" id="KW-1185">Reference proteome</keyword>
<dbReference type="SUPFAM" id="SSF53254">
    <property type="entry name" value="Phosphoglycerate mutase-like"/>
    <property type="match status" value="1"/>
</dbReference>
<dbReference type="Gene3D" id="3.40.50.1240">
    <property type="entry name" value="Phosphoglycerate mutase-like"/>
    <property type="match status" value="1"/>
</dbReference>
<dbReference type="GO" id="GO:0016791">
    <property type="term" value="F:phosphatase activity"/>
    <property type="evidence" value="ECO:0007669"/>
    <property type="project" value="TreeGrafter"/>
</dbReference>
<evidence type="ECO:0000313" key="5">
    <source>
        <dbReference type="Proteomes" id="UP000315496"/>
    </source>
</evidence>
<accession>A0A4Z1T969</accession>
<dbReference type="AlphaFoldDB" id="A0A4Z1T969"/>
<name>A0A4Z1T969_GIAMU</name>
<evidence type="ECO:0000313" key="4">
    <source>
        <dbReference type="EMBL" id="TNJ29061.1"/>
    </source>
</evidence>
<dbReference type="EMBL" id="VDLU01000002">
    <property type="protein sequence ID" value="TNJ29061.1"/>
    <property type="molecule type" value="Genomic_DNA"/>
</dbReference>
<dbReference type="PANTHER" id="PTHR11567:SF110">
    <property type="entry name" value="2-PHOSPHOXYLOSE PHOSPHATASE 1"/>
    <property type="match status" value="1"/>
</dbReference>
<evidence type="ECO:0000256" key="3">
    <source>
        <dbReference type="SAM" id="SignalP"/>
    </source>
</evidence>
<organism evidence="4 5">
    <name type="scientific">Giardia muris</name>
    <dbReference type="NCBI Taxonomy" id="5742"/>
    <lineage>
        <taxon>Eukaryota</taxon>
        <taxon>Metamonada</taxon>
        <taxon>Diplomonadida</taxon>
        <taxon>Hexamitidae</taxon>
        <taxon>Giardiinae</taxon>
        <taxon>Giardia</taxon>
    </lineage>
</organism>
<evidence type="ECO:0000256" key="2">
    <source>
        <dbReference type="ARBA" id="ARBA00022801"/>
    </source>
</evidence>
<comment type="similarity">
    <text evidence="1">Belongs to the histidine acid phosphatase family.</text>
</comment>
<dbReference type="CDD" id="cd07061">
    <property type="entry name" value="HP_HAP_like"/>
    <property type="match status" value="1"/>
</dbReference>
<dbReference type="OrthoDB" id="10257284at2759"/>
<dbReference type="InterPro" id="IPR000560">
    <property type="entry name" value="His_Pase_clade-2"/>
</dbReference>
<dbReference type="Pfam" id="PF00328">
    <property type="entry name" value="His_Phos_2"/>
    <property type="match status" value="1"/>
</dbReference>
<comment type="caution">
    <text evidence="4">The sequence shown here is derived from an EMBL/GenBank/DDBJ whole genome shotgun (WGS) entry which is preliminary data.</text>
</comment>
<proteinExistence type="inferred from homology"/>
<dbReference type="Proteomes" id="UP000315496">
    <property type="component" value="Chromosome 2"/>
</dbReference>
<dbReference type="InterPro" id="IPR029033">
    <property type="entry name" value="His_PPase_superfam"/>
</dbReference>
<gene>
    <name evidence="4" type="ORF">GMRT_14545</name>
</gene>
<dbReference type="PANTHER" id="PTHR11567">
    <property type="entry name" value="ACID PHOSPHATASE-RELATED"/>
    <property type="match status" value="1"/>
</dbReference>
<dbReference type="InterPro" id="IPR050645">
    <property type="entry name" value="Histidine_acid_phosphatase"/>
</dbReference>
<keyword evidence="3" id="KW-0732">Signal</keyword>
<feature type="chain" id="PRO_5021240209" evidence="3">
    <location>
        <begin position="19"/>
        <end position="388"/>
    </location>
</feature>
<evidence type="ECO:0000256" key="1">
    <source>
        <dbReference type="ARBA" id="ARBA00005375"/>
    </source>
</evidence>
<keyword evidence="2" id="KW-0378">Hydrolase</keyword>
<reference evidence="4 5" key="1">
    <citation type="submission" date="2019-05" db="EMBL/GenBank/DDBJ databases">
        <title>The compact genome of Giardia muris reveals important steps in the evolution of intestinal protozoan parasites.</title>
        <authorList>
            <person name="Xu F."/>
            <person name="Jimenez-Gonzalez A."/>
            <person name="Einarsson E."/>
            <person name="Astvaldsson A."/>
            <person name="Peirasmaki D."/>
            <person name="Eckmann L."/>
            <person name="Andersson J.O."/>
            <person name="Svard S.G."/>
            <person name="Jerlstrom-Hultqvist J."/>
        </authorList>
    </citation>
    <scope>NUCLEOTIDE SEQUENCE [LARGE SCALE GENOMIC DNA]</scope>
    <source>
        <strain evidence="4 5">Roberts-Thomson</strain>
    </source>
</reference>
<feature type="signal peptide" evidence="3">
    <location>
        <begin position="1"/>
        <end position="18"/>
    </location>
</feature>
<sequence>MILAAGLLSAALCVPTLRQAFIYTRHGARAPFVQFPKDRGLWNCGQEELISPMTRNDEIQRPSPGAALVYDVSNTLRGTCYVGQLTHVGLRENEALGARWFERYSLLTGLVGESFNPEEIRLRSTDIPRVKQSLTAQLRGMYGSSLSMSKDAPFVHVPEKDKDPLADQSACTGFSKNQAYLYKKMSPIISEYSDRLRQVVDALGYVSEEEDTEYDTWAKVWDNLITRTWLGMALPRQITRQDVLIGGRVADLTAQMMYCNDNPEVSLIFTRARIGPYLTELLDLIGSSERLHITAAHDTTIMPLMAAFAGRGWDCSWPPYASHIELQIWQDGDIALVRLYYQNHMVVPVGCETTVNCRLEAFLEALRMVAVPYEEWNVACEASIDELI</sequence>
<protein>
    <submittedName>
        <fullName evidence="4">Acid phosphatase</fullName>
    </submittedName>
</protein>